<feature type="region of interest" description="Disordered" evidence="2">
    <location>
        <begin position="104"/>
        <end position="129"/>
    </location>
</feature>
<dbReference type="GeneID" id="5894558"/>
<sequence length="602" mass="66572">MTLEGLNRASLTSIGSADSRPGTASLLSSKQQHPKNHILRLSITMANLTTQTKTLCVDDITTLDDAKAQLRLAQSLLGELECSSKRALTHQLQRIASLEKEVEHLRHDHDSGDSAFSTPSPGTHTRHSSRKALFASPFVDASDVSDVEVVRPALRFNLSPLPRSASQSSGSRFSESSAVLLLQDEVDDLRTQLASTKIEAAQLHESLIEHKQLVQRQDSLLQEYAHQLLAKARQAPEPILEDPFPAASAVIEKDDPTMQGTDPNPTPATLLQQSLDKSMDKSFNLQAVAPESLLRIRVDVDHCSLDTYRSNPTLVVHLHRVTGTPLPKAWAGFKFDNKDTATIRMELRHLEQTRQALREAYPRCAVPPLLARRTDGAVIEAQAVVCFACQRFLTCVTEHPVLRTHPSVVQLLTGRRPPRNSTVQDCDLEHHGLDGLNTNSSLFTQSTDFGELLTDVHCLYESLAKSAHQYGLSQHAMALKLLQLADHPWLQSNADLCRTLAHLHASSADIIDACTNPGCLHEELQRVSRHLISELGMLVRIYMQSYADQAQQLEACGRLAHTVLDSIVPSSSEPLTTWQALNVSCECYNIMRKAPMGLHRNE</sequence>
<protein>
    <submittedName>
        <fullName evidence="3">Uncharacterized protein</fullName>
    </submittedName>
</protein>
<name>A9V9H7_MONBE</name>
<keyword evidence="4" id="KW-1185">Reference proteome</keyword>
<evidence type="ECO:0000256" key="2">
    <source>
        <dbReference type="SAM" id="MobiDB-lite"/>
    </source>
</evidence>
<evidence type="ECO:0000313" key="3">
    <source>
        <dbReference type="EMBL" id="EDQ85866.1"/>
    </source>
</evidence>
<feature type="compositionally biased region" description="Polar residues" evidence="2">
    <location>
        <begin position="114"/>
        <end position="123"/>
    </location>
</feature>
<reference evidence="3 4" key="1">
    <citation type="journal article" date="2008" name="Nature">
        <title>The genome of the choanoflagellate Monosiga brevicollis and the origin of metazoans.</title>
        <authorList>
            <consortium name="JGI Sequencing"/>
            <person name="King N."/>
            <person name="Westbrook M.J."/>
            <person name="Young S.L."/>
            <person name="Kuo A."/>
            <person name="Abedin M."/>
            <person name="Chapman J."/>
            <person name="Fairclough S."/>
            <person name="Hellsten U."/>
            <person name="Isogai Y."/>
            <person name="Letunic I."/>
            <person name="Marr M."/>
            <person name="Pincus D."/>
            <person name="Putnam N."/>
            <person name="Rokas A."/>
            <person name="Wright K.J."/>
            <person name="Zuzow R."/>
            <person name="Dirks W."/>
            <person name="Good M."/>
            <person name="Goodstein D."/>
            <person name="Lemons D."/>
            <person name="Li W."/>
            <person name="Lyons J.B."/>
            <person name="Morris A."/>
            <person name="Nichols S."/>
            <person name="Richter D.J."/>
            <person name="Salamov A."/>
            <person name="Bork P."/>
            <person name="Lim W.A."/>
            <person name="Manning G."/>
            <person name="Miller W.T."/>
            <person name="McGinnis W."/>
            <person name="Shapiro H."/>
            <person name="Tjian R."/>
            <person name="Grigoriev I.V."/>
            <person name="Rokhsar D."/>
        </authorList>
    </citation>
    <scope>NUCLEOTIDE SEQUENCE [LARGE SCALE GENOMIC DNA]</scope>
    <source>
        <strain evidence="4">MX1 / ATCC 50154</strain>
    </source>
</reference>
<accession>A9V9H7</accession>
<gene>
    <name evidence="3" type="ORF">MONBRDRAFT_28809</name>
</gene>
<dbReference type="KEGG" id="mbr:MONBRDRAFT_28809"/>
<organism evidence="3 4">
    <name type="scientific">Monosiga brevicollis</name>
    <name type="common">Choanoflagellate</name>
    <dbReference type="NCBI Taxonomy" id="81824"/>
    <lineage>
        <taxon>Eukaryota</taxon>
        <taxon>Choanoflagellata</taxon>
        <taxon>Craspedida</taxon>
        <taxon>Salpingoecidae</taxon>
        <taxon>Monosiga</taxon>
    </lineage>
</organism>
<evidence type="ECO:0000256" key="1">
    <source>
        <dbReference type="SAM" id="Coils"/>
    </source>
</evidence>
<feature type="region of interest" description="Disordered" evidence="2">
    <location>
        <begin position="1"/>
        <end position="31"/>
    </location>
</feature>
<feature type="coiled-coil region" evidence="1">
    <location>
        <begin position="179"/>
        <end position="206"/>
    </location>
</feature>
<dbReference type="Proteomes" id="UP000001357">
    <property type="component" value="Unassembled WGS sequence"/>
</dbReference>
<dbReference type="AlphaFoldDB" id="A9V9H7"/>
<dbReference type="RefSeq" id="XP_001749345.1">
    <property type="nucleotide sequence ID" value="XM_001749293.1"/>
</dbReference>
<keyword evidence="1" id="KW-0175">Coiled coil</keyword>
<dbReference type="InParanoid" id="A9V9H7"/>
<proteinExistence type="predicted"/>
<dbReference type="EMBL" id="CH991570">
    <property type="protein sequence ID" value="EDQ85866.1"/>
    <property type="molecule type" value="Genomic_DNA"/>
</dbReference>
<evidence type="ECO:0000313" key="4">
    <source>
        <dbReference type="Proteomes" id="UP000001357"/>
    </source>
</evidence>